<dbReference type="RefSeq" id="WP_119335148.1">
    <property type="nucleotide sequence ID" value="NZ_AP018558.1"/>
</dbReference>
<dbReference type="KEGG" id="htl:HPTL_1146"/>
<dbReference type="EMBL" id="AP018558">
    <property type="protein sequence ID" value="BBD77410.1"/>
    <property type="molecule type" value="Genomic_DNA"/>
</dbReference>
<keyword evidence="2" id="KW-1185">Reference proteome</keyword>
<protein>
    <submittedName>
        <fullName evidence="1">Uncharacterized protein</fullName>
    </submittedName>
</protein>
<reference evidence="1 2" key="1">
    <citation type="submission" date="2018-04" db="EMBL/GenBank/DDBJ databases">
        <title>Complete genome sequence of Hydrogenophilus thermoluteolus TH-1.</title>
        <authorList>
            <person name="Arai H."/>
        </authorList>
    </citation>
    <scope>NUCLEOTIDE SEQUENCE [LARGE SCALE GENOMIC DNA]</scope>
    <source>
        <strain evidence="1 2">TH-1</strain>
    </source>
</reference>
<name>A0A2Z6DYE9_HYDTE</name>
<dbReference type="Proteomes" id="UP000262004">
    <property type="component" value="Chromosome"/>
</dbReference>
<accession>A0A2Z6DYE9</accession>
<organism evidence="1 2">
    <name type="scientific">Hydrogenophilus thermoluteolus</name>
    <name type="common">Pseudomonas hydrogenothermophila</name>
    <dbReference type="NCBI Taxonomy" id="297"/>
    <lineage>
        <taxon>Bacteria</taxon>
        <taxon>Pseudomonadati</taxon>
        <taxon>Pseudomonadota</taxon>
        <taxon>Hydrogenophilia</taxon>
        <taxon>Hydrogenophilales</taxon>
        <taxon>Hydrogenophilaceae</taxon>
        <taxon>Hydrogenophilus</taxon>
    </lineage>
</organism>
<evidence type="ECO:0000313" key="1">
    <source>
        <dbReference type="EMBL" id="BBD77410.1"/>
    </source>
</evidence>
<proteinExistence type="predicted"/>
<dbReference type="OrthoDB" id="9151847at2"/>
<evidence type="ECO:0000313" key="2">
    <source>
        <dbReference type="Proteomes" id="UP000262004"/>
    </source>
</evidence>
<sequence>MANPIESLIDELDEHFEERAAILQFEGGLPAGEAERRALRETVEWARGRGCPAAVLSAWRNENQAA</sequence>
<gene>
    <name evidence="1" type="ORF">HPTL_1146</name>
</gene>
<dbReference type="AlphaFoldDB" id="A0A2Z6DYE9"/>